<feature type="signal peptide" evidence="1">
    <location>
        <begin position="1"/>
        <end position="35"/>
    </location>
</feature>
<organism evidence="2 3">
    <name type="scientific">Mycobacterium shinjukuense</name>
    <dbReference type="NCBI Taxonomy" id="398694"/>
    <lineage>
        <taxon>Bacteria</taxon>
        <taxon>Bacillati</taxon>
        <taxon>Actinomycetota</taxon>
        <taxon>Actinomycetes</taxon>
        <taxon>Mycobacteriales</taxon>
        <taxon>Mycobacteriaceae</taxon>
        <taxon>Mycobacterium</taxon>
    </lineage>
</organism>
<name>A0A7I7MUG4_9MYCO</name>
<gene>
    <name evidence="2" type="ORF">MSHI_34080</name>
</gene>
<reference evidence="2 3" key="1">
    <citation type="journal article" date="2019" name="Emerg. Microbes Infect.">
        <title>Comprehensive subspecies identification of 175 nontuberculous mycobacteria species based on 7547 genomic profiles.</title>
        <authorList>
            <person name="Matsumoto Y."/>
            <person name="Kinjo T."/>
            <person name="Motooka D."/>
            <person name="Nabeya D."/>
            <person name="Jung N."/>
            <person name="Uechi K."/>
            <person name="Horii T."/>
            <person name="Iida T."/>
            <person name="Fujita J."/>
            <person name="Nakamura S."/>
        </authorList>
    </citation>
    <scope>NUCLEOTIDE SEQUENCE [LARGE SCALE GENOMIC DNA]</scope>
    <source>
        <strain evidence="2 3">JCM 14233</strain>
    </source>
</reference>
<protein>
    <recommendedName>
        <fullName evidence="4">Secreted protein</fullName>
    </recommendedName>
</protein>
<evidence type="ECO:0000256" key="1">
    <source>
        <dbReference type="SAM" id="SignalP"/>
    </source>
</evidence>
<feature type="chain" id="PRO_5029479491" description="Secreted protein" evidence="1">
    <location>
        <begin position="36"/>
        <end position="176"/>
    </location>
</feature>
<dbReference type="KEGG" id="mshj:MSHI_34080"/>
<evidence type="ECO:0000313" key="3">
    <source>
        <dbReference type="Proteomes" id="UP000467236"/>
    </source>
</evidence>
<dbReference type="EMBL" id="AP022575">
    <property type="protein sequence ID" value="BBX75502.1"/>
    <property type="molecule type" value="Genomic_DNA"/>
</dbReference>
<sequence length="176" mass="17966">MVGQMRTLTRLGLSTATIGLVTSLAGTLAIGTAAASPNSTKTQTVALLPVLRYCDFGFVATAPQVPLPFQGTGSVVMTTAGSSVTAEVRVVIYNRPDTHYDVGLIQAPRPSSAPCGPGDPGTAFAGLDTDAAGGGTVTIHDSIRPGTTGVWVAVQRPNPHSQSPAEYYSSEIVAPV</sequence>
<dbReference type="AlphaFoldDB" id="A0A7I7MUG4"/>
<dbReference type="Proteomes" id="UP000467236">
    <property type="component" value="Chromosome"/>
</dbReference>
<keyword evidence="1" id="KW-0732">Signal</keyword>
<accession>A0A7I7MUG4</accession>
<proteinExistence type="predicted"/>
<evidence type="ECO:0008006" key="4">
    <source>
        <dbReference type="Google" id="ProtNLM"/>
    </source>
</evidence>
<keyword evidence="3" id="KW-1185">Reference proteome</keyword>
<evidence type="ECO:0000313" key="2">
    <source>
        <dbReference type="EMBL" id="BBX75502.1"/>
    </source>
</evidence>